<organism evidence="2 3">
    <name type="scientific">Allopontixanthobacter sediminis</name>
    <dbReference type="NCBI Taxonomy" id="1689985"/>
    <lineage>
        <taxon>Bacteria</taxon>
        <taxon>Pseudomonadati</taxon>
        <taxon>Pseudomonadota</taxon>
        <taxon>Alphaproteobacteria</taxon>
        <taxon>Sphingomonadales</taxon>
        <taxon>Erythrobacteraceae</taxon>
        <taxon>Allopontixanthobacter</taxon>
    </lineage>
</organism>
<protein>
    <recommendedName>
        <fullName evidence="1">Predicted 3'-5' exonuclease PolB-like domain-containing protein</fullName>
    </recommendedName>
</protein>
<dbReference type="AlphaFoldDB" id="A0A845B1V2"/>
<keyword evidence="3" id="KW-1185">Reference proteome</keyword>
<evidence type="ECO:0000313" key="2">
    <source>
        <dbReference type="EMBL" id="MXP44410.1"/>
    </source>
</evidence>
<evidence type="ECO:0000313" key="3">
    <source>
        <dbReference type="Proteomes" id="UP000431922"/>
    </source>
</evidence>
<dbReference type="RefSeq" id="WP_160756009.1">
    <property type="nucleotide sequence ID" value="NZ_WTYL01000002.1"/>
</dbReference>
<dbReference type="Proteomes" id="UP000431922">
    <property type="component" value="Unassembled WGS sequence"/>
</dbReference>
<name>A0A845B1V2_9SPHN</name>
<dbReference type="EMBL" id="WTYL01000002">
    <property type="protein sequence ID" value="MXP44410.1"/>
    <property type="molecule type" value="Genomic_DNA"/>
</dbReference>
<accession>A0A845B1V2</accession>
<feature type="domain" description="Predicted 3'-5' exonuclease PolB-like" evidence="1">
    <location>
        <begin position="73"/>
        <end position="253"/>
    </location>
</feature>
<dbReference type="Pfam" id="PF10108">
    <property type="entry name" value="DNA_pol_B_exo2"/>
    <property type="match status" value="1"/>
</dbReference>
<dbReference type="InterPro" id="IPR019288">
    <property type="entry name" value="3'-5'_exonuclease_PolB-like"/>
</dbReference>
<reference evidence="2 3" key="1">
    <citation type="submission" date="2019-12" db="EMBL/GenBank/DDBJ databases">
        <title>Genomic-based taxomic classification of the family Erythrobacteraceae.</title>
        <authorList>
            <person name="Xu L."/>
        </authorList>
    </citation>
    <scope>NUCLEOTIDE SEQUENCE [LARGE SCALE GENOMIC DNA]</scope>
    <source>
        <strain evidence="2 3">KCTC 42453</strain>
    </source>
</reference>
<comment type="caution">
    <text evidence="2">The sequence shown here is derived from an EMBL/GenBank/DDBJ whole genome shotgun (WGS) entry which is preliminary data.</text>
</comment>
<proteinExistence type="predicted"/>
<gene>
    <name evidence="2" type="ORF">GRI65_08075</name>
</gene>
<evidence type="ECO:0000259" key="1">
    <source>
        <dbReference type="Pfam" id="PF10108"/>
    </source>
</evidence>
<dbReference type="OrthoDB" id="7426030at2"/>
<sequence>MTTEPTATPMTTNLDQMALDLALEARVFFARPDTDRPAAVRTYIVADFEYKYDRALHTCYTTAEGKDAEGTVRWPFHRIVAAAWAVIRFRPGEDIAEIKTPVVLSAEAMDEREIVSGFFDALAAEPSACLVTWGGEAKDLAVLRKTAGEFGLLLPMQLRDLLPYSSRRIDLCDAVSVKANSVHLPEYAAACSIPAKPSPSKNIGRLVEAGDWPAVKDQVLADVMTPAVILVRHLTSHGIITCKPQQTVLALAEAMALALPAREYFSRTVMRWAENEVVQTKLRGKVCPPV</sequence>